<evidence type="ECO:0000256" key="6">
    <source>
        <dbReference type="ARBA" id="ARBA00022801"/>
    </source>
</evidence>
<evidence type="ECO:0000313" key="10">
    <source>
        <dbReference type="EMBL" id="GFT68530.1"/>
    </source>
</evidence>
<accession>A0A8X6PHE6</accession>
<keyword evidence="6" id="KW-0378">Hydrolase</keyword>
<keyword evidence="2" id="KW-0808">Transferase</keyword>
<name>A0A8X6PHE6_NEPPI</name>
<dbReference type="SUPFAM" id="SSF53098">
    <property type="entry name" value="Ribonuclease H-like"/>
    <property type="match status" value="1"/>
</dbReference>
<dbReference type="EMBL" id="BMAW01069346">
    <property type="protein sequence ID" value="GFT68530.1"/>
    <property type="molecule type" value="Genomic_DNA"/>
</dbReference>
<dbReference type="InterPro" id="IPR043502">
    <property type="entry name" value="DNA/RNA_pol_sf"/>
</dbReference>
<keyword evidence="12" id="KW-1185">Reference proteome</keyword>
<evidence type="ECO:0000259" key="9">
    <source>
        <dbReference type="Pfam" id="PF17921"/>
    </source>
</evidence>
<dbReference type="InterPro" id="IPR041373">
    <property type="entry name" value="RT_RNaseH"/>
</dbReference>
<dbReference type="PANTHER" id="PTHR37984">
    <property type="entry name" value="PROTEIN CBG26694"/>
    <property type="match status" value="1"/>
</dbReference>
<dbReference type="InterPro" id="IPR012337">
    <property type="entry name" value="RNaseH-like_sf"/>
</dbReference>
<sequence>MAEWSKALRSGRSPLLWARVRIPLLTKFSPLPEKVEAIINYKPPSTIHDLRTFLGLINFYRIYLKVAAKTQAPLHELLKERKKDLEAQRNFAVSSVLQQFENDGWKPIVFYSKKLNDTQRRDSTYDKELLRIYLSVKHFKHLLEGNDFTIYTDYKPLTFAFRQKKKTKKIPLELQYISKFSTNIQHIQDNVVVDALSRIESVSTIDYDAIAEKQAHGKELQQLMQESSSLQFKPSTLPSGKTLWCDISTSKIRPYIPEEFRMKMFQQIHGFCHPGVKSTIKQITEKFIWPEMKKQVGKWAKTCMRCQRCKVNRHTKSKFGVYQIPDGLFSVVRADLIGPLPPSEGMKYCLTCIDRYSSWIKVVPLPAITAEIVGKTFYHNWICRFGVSA</sequence>
<evidence type="ECO:0000256" key="7">
    <source>
        <dbReference type="ARBA" id="ARBA00022918"/>
    </source>
</evidence>
<reference evidence="10" key="1">
    <citation type="submission" date="2020-08" db="EMBL/GenBank/DDBJ databases">
        <title>Multicomponent nature underlies the extraordinary mechanical properties of spider dragline silk.</title>
        <authorList>
            <person name="Kono N."/>
            <person name="Nakamura H."/>
            <person name="Mori M."/>
            <person name="Yoshida Y."/>
            <person name="Ohtoshi R."/>
            <person name="Malay A.D."/>
            <person name="Moran D.A.P."/>
            <person name="Tomita M."/>
            <person name="Numata K."/>
            <person name="Arakawa K."/>
        </authorList>
    </citation>
    <scope>NUCLEOTIDE SEQUENCE</scope>
</reference>
<keyword evidence="4" id="KW-0540">Nuclease</keyword>
<dbReference type="PANTHER" id="PTHR37984:SF5">
    <property type="entry name" value="PROTEIN NYNRIN-LIKE"/>
    <property type="match status" value="1"/>
</dbReference>
<dbReference type="CDD" id="cd09274">
    <property type="entry name" value="RNase_HI_RT_Ty3"/>
    <property type="match status" value="1"/>
</dbReference>
<comment type="caution">
    <text evidence="10">The sequence shown here is derived from an EMBL/GenBank/DDBJ whole genome shotgun (WGS) entry which is preliminary data.</text>
</comment>
<keyword evidence="3" id="KW-0548">Nucleotidyltransferase</keyword>
<dbReference type="EMBL" id="BMAW01070409">
    <property type="protein sequence ID" value="GFT73101.1"/>
    <property type="molecule type" value="Genomic_DNA"/>
</dbReference>
<evidence type="ECO:0000256" key="2">
    <source>
        <dbReference type="ARBA" id="ARBA00022679"/>
    </source>
</evidence>
<evidence type="ECO:0000313" key="12">
    <source>
        <dbReference type="Proteomes" id="UP000887013"/>
    </source>
</evidence>
<dbReference type="EC" id="2.7.7.49" evidence="1"/>
<dbReference type="GO" id="GO:0004519">
    <property type="term" value="F:endonuclease activity"/>
    <property type="evidence" value="ECO:0007669"/>
    <property type="project" value="UniProtKB-KW"/>
</dbReference>
<dbReference type="OrthoDB" id="775972at2759"/>
<evidence type="ECO:0000259" key="8">
    <source>
        <dbReference type="Pfam" id="PF17917"/>
    </source>
</evidence>
<feature type="domain" description="Reverse transcriptase RNase H-like" evidence="8">
    <location>
        <begin position="90"/>
        <end position="170"/>
    </location>
</feature>
<dbReference type="AlphaFoldDB" id="A0A8X6PHE6"/>
<feature type="domain" description="Integrase zinc-binding" evidence="9">
    <location>
        <begin position="256"/>
        <end position="311"/>
    </location>
</feature>
<evidence type="ECO:0000256" key="4">
    <source>
        <dbReference type="ARBA" id="ARBA00022722"/>
    </source>
</evidence>
<evidence type="ECO:0000256" key="3">
    <source>
        <dbReference type="ARBA" id="ARBA00022695"/>
    </source>
</evidence>
<dbReference type="InterPro" id="IPR043128">
    <property type="entry name" value="Rev_trsase/Diguanyl_cyclase"/>
</dbReference>
<dbReference type="Pfam" id="PF17917">
    <property type="entry name" value="RT_RNaseH"/>
    <property type="match status" value="1"/>
</dbReference>
<evidence type="ECO:0000313" key="11">
    <source>
        <dbReference type="EMBL" id="GFT73101.1"/>
    </source>
</evidence>
<dbReference type="Gene3D" id="3.30.70.270">
    <property type="match status" value="1"/>
</dbReference>
<evidence type="ECO:0000256" key="1">
    <source>
        <dbReference type="ARBA" id="ARBA00012493"/>
    </source>
</evidence>
<dbReference type="GO" id="GO:0003964">
    <property type="term" value="F:RNA-directed DNA polymerase activity"/>
    <property type="evidence" value="ECO:0007669"/>
    <property type="project" value="UniProtKB-KW"/>
</dbReference>
<proteinExistence type="predicted"/>
<protein>
    <recommendedName>
        <fullName evidence="1">RNA-directed DNA polymerase</fullName>
        <ecNumber evidence="1">2.7.7.49</ecNumber>
    </recommendedName>
</protein>
<dbReference type="InterPro" id="IPR041588">
    <property type="entry name" value="Integrase_H2C2"/>
</dbReference>
<dbReference type="SUPFAM" id="SSF56672">
    <property type="entry name" value="DNA/RNA polymerases"/>
    <property type="match status" value="1"/>
</dbReference>
<dbReference type="GO" id="GO:0003676">
    <property type="term" value="F:nucleic acid binding"/>
    <property type="evidence" value="ECO:0007669"/>
    <property type="project" value="InterPro"/>
</dbReference>
<keyword evidence="5" id="KW-0255">Endonuclease</keyword>
<gene>
    <name evidence="10" type="primary">TY3B-G_837</name>
    <name evidence="10" type="ORF">NPIL_149821</name>
    <name evidence="11" type="ORF">NPIL_654931</name>
</gene>
<dbReference type="InterPro" id="IPR050951">
    <property type="entry name" value="Retrovirus_Pol_polyprotein"/>
</dbReference>
<dbReference type="GO" id="GO:0042575">
    <property type="term" value="C:DNA polymerase complex"/>
    <property type="evidence" value="ECO:0007669"/>
    <property type="project" value="UniProtKB-ARBA"/>
</dbReference>
<dbReference type="InterPro" id="IPR036397">
    <property type="entry name" value="RNaseH_sf"/>
</dbReference>
<dbReference type="GO" id="GO:0016787">
    <property type="term" value="F:hydrolase activity"/>
    <property type="evidence" value="ECO:0007669"/>
    <property type="project" value="UniProtKB-KW"/>
</dbReference>
<keyword evidence="7" id="KW-0695">RNA-directed DNA polymerase</keyword>
<dbReference type="Gene3D" id="3.30.420.10">
    <property type="entry name" value="Ribonuclease H-like superfamily/Ribonuclease H"/>
    <property type="match status" value="1"/>
</dbReference>
<dbReference type="Proteomes" id="UP000887013">
    <property type="component" value="Unassembled WGS sequence"/>
</dbReference>
<dbReference type="Pfam" id="PF17921">
    <property type="entry name" value="Integrase_H2C2"/>
    <property type="match status" value="1"/>
</dbReference>
<dbReference type="Gene3D" id="1.10.340.70">
    <property type="match status" value="1"/>
</dbReference>
<organism evidence="10 12">
    <name type="scientific">Nephila pilipes</name>
    <name type="common">Giant wood spider</name>
    <name type="synonym">Nephila maculata</name>
    <dbReference type="NCBI Taxonomy" id="299642"/>
    <lineage>
        <taxon>Eukaryota</taxon>
        <taxon>Metazoa</taxon>
        <taxon>Ecdysozoa</taxon>
        <taxon>Arthropoda</taxon>
        <taxon>Chelicerata</taxon>
        <taxon>Arachnida</taxon>
        <taxon>Araneae</taxon>
        <taxon>Araneomorphae</taxon>
        <taxon>Entelegynae</taxon>
        <taxon>Araneoidea</taxon>
        <taxon>Nephilidae</taxon>
        <taxon>Nephila</taxon>
    </lineage>
</organism>
<evidence type="ECO:0000256" key="5">
    <source>
        <dbReference type="ARBA" id="ARBA00022759"/>
    </source>
</evidence>